<protein>
    <submittedName>
        <fullName evidence="2">Glyoxalase superfamily protein PhnB</fullName>
    </submittedName>
</protein>
<dbReference type="Pfam" id="PF00903">
    <property type="entry name" value="Glyoxalase"/>
    <property type="match status" value="1"/>
</dbReference>
<dbReference type="InterPro" id="IPR037523">
    <property type="entry name" value="VOC_core"/>
</dbReference>
<name>A0ABS4I1L4_9BACL</name>
<evidence type="ECO:0000313" key="2">
    <source>
        <dbReference type="EMBL" id="MBP1964311.1"/>
    </source>
</evidence>
<dbReference type="Gene3D" id="3.30.720.120">
    <property type="match status" value="1"/>
</dbReference>
<keyword evidence="3" id="KW-1185">Reference proteome</keyword>
<feature type="domain" description="VOC" evidence="1">
    <location>
        <begin position="8"/>
        <end position="131"/>
    </location>
</feature>
<dbReference type="PROSITE" id="PS51819">
    <property type="entry name" value="VOC"/>
    <property type="match status" value="1"/>
</dbReference>
<organism evidence="2 3">
    <name type="scientific">Paenibacillus aceris</name>
    <dbReference type="NCBI Taxonomy" id="869555"/>
    <lineage>
        <taxon>Bacteria</taxon>
        <taxon>Bacillati</taxon>
        <taxon>Bacillota</taxon>
        <taxon>Bacilli</taxon>
        <taxon>Bacillales</taxon>
        <taxon>Paenibacillaceae</taxon>
        <taxon>Paenibacillus</taxon>
    </lineage>
</organism>
<dbReference type="PANTHER" id="PTHR34109:SF1">
    <property type="entry name" value="VOC DOMAIN-CONTAINING PROTEIN"/>
    <property type="match status" value="1"/>
</dbReference>
<dbReference type="RefSeq" id="WP_167060141.1">
    <property type="nucleotide sequence ID" value="NZ_JAAOZR010000023.1"/>
</dbReference>
<evidence type="ECO:0000313" key="3">
    <source>
        <dbReference type="Proteomes" id="UP001519344"/>
    </source>
</evidence>
<accession>A0ABS4I1L4</accession>
<sequence length="149" mass="17084">MVNNRSVPANIVLPHIYYDNVETSLNWLTATFGFREYYRFEQPDGQLHGALLHLDSAWVMLKNSNPSQISPAKLGYSTQTLMIFVEDIDLHYERTKLAGANIVEALNETEYGERHYVVQDIEGHHWMFSKHVRDVSPDEWGAVIASSSM</sequence>
<proteinExistence type="predicted"/>
<dbReference type="InterPro" id="IPR004360">
    <property type="entry name" value="Glyas_Fos-R_dOase_dom"/>
</dbReference>
<dbReference type="EMBL" id="JAGGKV010000008">
    <property type="protein sequence ID" value="MBP1964311.1"/>
    <property type="molecule type" value="Genomic_DNA"/>
</dbReference>
<dbReference type="InterPro" id="IPR029068">
    <property type="entry name" value="Glyas_Bleomycin-R_OHBP_Dase"/>
</dbReference>
<reference evidence="2 3" key="1">
    <citation type="submission" date="2021-03" db="EMBL/GenBank/DDBJ databases">
        <title>Genomic Encyclopedia of Type Strains, Phase IV (KMG-IV): sequencing the most valuable type-strain genomes for metagenomic binning, comparative biology and taxonomic classification.</title>
        <authorList>
            <person name="Goeker M."/>
        </authorList>
    </citation>
    <scope>NUCLEOTIDE SEQUENCE [LARGE SCALE GENOMIC DNA]</scope>
    <source>
        <strain evidence="2 3">DSM 24950</strain>
    </source>
</reference>
<gene>
    <name evidence="2" type="ORF">J2Z65_003534</name>
</gene>
<dbReference type="Proteomes" id="UP001519344">
    <property type="component" value="Unassembled WGS sequence"/>
</dbReference>
<dbReference type="Gene3D" id="3.30.720.110">
    <property type="match status" value="1"/>
</dbReference>
<dbReference type="PANTHER" id="PTHR34109">
    <property type="entry name" value="BNAUNNG04460D PROTEIN-RELATED"/>
    <property type="match status" value="1"/>
</dbReference>
<comment type="caution">
    <text evidence="2">The sequence shown here is derived from an EMBL/GenBank/DDBJ whole genome shotgun (WGS) entry which is preliminary data.</text>
</comment>
<evidence type="ECO:0000259" key="1">
    <source>
        <dbReference type="PROSITE" id="PS51819"/>
    </source>
</evidence>
<dbReference type="SUPFAM" id="SSF54593">
    <property type="entry name" value="Glyoxalase/Bleomycin resistance protein/Dihydroxybiphenyl dioxygenase"/>
    <property type="match status" value="1"/>
</dbReference>